<evidence type="ECO:0008006" key="3">
    <source>
        <dbReference type="Google" id="ProtNLM"/>
    </source>
</evidence>
<dbReference type="Proteomes" id="UP000606991">
    <property type="component" value="Unassembled WGS sequence"/>
</dbReference>
<reference evidence="1 2" key="1">
    <citation type="submission" date="2020-10" db="EMBL/GenBank/DDBJ databases">
        <title>Ca. Dormibacterota MAGs.</title>
        <authorList>
            <person name="Montgomery K."/>
        </authorList>
    </citation>
    <scope>NUCLEOTIDE SEQUENCE [LARGE SCALE GENOMIC DNA]</scope>
    <source>
        <strain evidence="1">SC8812_S17_18</strain>
    </source>
</reference>
<evidence type="ECO:0000313" key="1">
    <source>
        <dbReference type="EMBL" id="MBJ7596415.1"/>
    </source>
</evidence>
<dbReference type="InterPro" id="IPR006311">
    <property type="entry name" value="TAT_signal"/>
</dbReference>
<evidence type="ECO:0000313" key="2">
    <source>
        <dbReference type="Proteomes" id="UP000606991"/>
    </source>
</evidence>
<sequence>MPGVTRRGFMYSSGAAAAGLATAGVAGGALSGILGSAAPSLATANADQRMVAYVRDGSKGEVTVMVGDRAVTFHDAQLVRRMQKAIA</sequence>
<proteinExistence type="predicted"/>
<dbReference type="AlphaFoldDB" id="A0A934K636"/>
<comment type="caution">
    <text evidence="1">The sequence shown here is derived from an EMBL/GenBank/DDBJ whole genome shotgun (WGS) entry which is preliminary data.</text>
</comment>
<gene>
    <name evidence="1" type="ORF">JF886_16430</name>
</gene>
<dbReference type="RefSeq" id="WP_337314431.1">
    <property type="nucleotide sequence ID" value="NZ_JAEKNS010000163.1"/>
</dbReference>
<protein>
    <recommendedName>
        <fullName evidence="3">Twin-arginine translocation signal domain-containing protein</fullName>
    </recommendedName>
</protein>
<organism evidence="1 2">
    <name type="scientific">Candidatus Aeolococcus gillhamiae</name>
    <dbReference type="NCBI Taxonomy" id="3127015"/>
    <lineage>
        <taxon>Bacteria</taxon>
        <taxon>Bacillati</taxon>
        <taxon>Candidatus Dormiibacterota</taxon>
        <taxon>Candidatus Dormibacteria</taxon>
        <taxon>Candidatus Aeolococcales</taxon>
        <taxon>Candidatus Aeolococcaceae</taxon>
        <taxon>Candidatus Aeolococcus</taxon>
    </lineage>
</organism>
<accession>A0A934K636</accession>
<dbReference type="EMBL" id="JAEKNS010000163">
    <property type="protein sequence ID" value="MBJ7596415.1"/>
    <property type="molecule type" value="Genomic_DNA"/>
</dbReference>
<dbReference type="PROSITE" id="PS51318">
    <property type="entry name" value="TAT"/>
    <property type="match status" value="1"/>
</dbReference>
<name>A0A934K636_9BACT</name>